<comment type="caution">
    <text evidence="2">The sequence shown here is derived from an EMBL/GenBank/DDBJ whole genome shotgun (WGS) entry which is preliminary data.</text>
</comment>
<dbReference type="PANTHER" id="PTHR38081">
    <property type="entry name" value="WAP DOMAIN-CONTAINING PROTEIN"/>
    <property type="match status" value="1"/>
</dbReference>
<accession>A0ABD3QD36</accession>
<keyword evidence="3" id="KW-1185">Reference proteome</keyword>
<gene>
    <name evidence="2" type="ORF">HJC23_000196</name>
</gene>
<evidence type="ECO:0000313" key="3">
    <source>
        <dbReference type="Proteomes" id="UP001516023"/>
    </source>
</evidence>
<dbReference type="Proteomes" id="UP001516023">
    <property type="component" value="Unassembled WGS sequence"/>
</dbReference>
<organism evidence="2 3">
    <name type="scientific">Cyclotella cryptica</name>
    <dbReference type="NCBI Taxonomy" id="29204"/>
    <lineage>
        <taxon>Eukaryota</taxon>
        <taxon>Sar</taxon>
        <taxon>Stramenopiles</taxon>
        <taxon>Ochrophyta</taxon>
        <taxon>Bacillariophyta</taxon>
        <taxon>Coscinodiscophyceae</taxon>
        <taxon>Thalassiosirophycidae</taxon>
        <taxon>Stephanodiscales</taxon>
        <taxon>Stephanodiscaceae</taxon>
        <taxon>Cyclotella</taxon>
    </lineage>
</organism>
<dbReference type="PANTHER" id="PTHR38081:SF1">
    <property type="entry name" value="WAP DOMAIN-CONTAINING PROTEIN"/>
    <property type="match status" value="1"/>
</dbReference>
<evidence type="ECO:0000313" key="2">
    <source>
        <dbReference type="EMBL" id="KAL3798282.1"/>
    </source>
</evidence>
<reference evidence="2 3" key="1">
    <citation type="journal article" date="2020" name="G3 (Bethesda)">
        <title>Improved Reference Genome for Cyclotella cryptica CCMP332, a Model for Cell Wall Morphogenesis, Salinity Adaptation, and Lipid Production in Diatoms (Bacillariophyta).</title>
        <authorList>
            <person name="Roberts W.R."/>
            <person name="Downey K.M."/>
            <person name="Ruck E.C."/>
            <person name="Traller J.C."/>
            <person name="Alverson A.J."/>
        </authorList>
    </citation>
    <scope>NUCLEOTIDE SEQUENCE [LARGE SCALE GENOMIC DNA]</scope>
    <source>
        <strain evidence="2 3">CCMP332</strain>
    </source>
</reference>
<feature type="region of interest" description="Disordered" evidence="1">
    <location>
        <begin position="260"/>
        <end position="285"/>
    </location>
</feature>
<sequence length="802" mass="87038">MKCQCCSEYDWIGFQAYKMIFTRTEKKNYVSVSVRHAILHSNKTRDPYDLRFISCSSNPRHITGTPDEKQPKTTTAATMILLPLLLTTLLSTTQAQSTSTTLTPVTTSTTVLTTSQTNLLTAQSGGIFTITSDIPVTISRYNDDRYKDGEQPVFPTDASVIVTSDCGDDGSVSPVISWDYSTGGAVSISLNGASSSTSFLSEVASYDASWEWRNWECDIYPTPAPFAFSALSLGPTEAGQVVKITSQAGEQTLNEYQAEQKANGNSGGDADEDESDDPFKEEEYKSTSGAMGVAVWRTVLLGGLLIALLLPGRDGEDLLAHPRFFAVGKVVVAVAALSPLFPKHSRHVLSDNFRVFTSSQAKDATATSHQTYRNLQSNTCTYNVEILIDGCTHPLVINAPAARIVDALVMNSSSQKGNADDLCLYQYSSDITFPLDSSTTTLDMSSGSIEVDALSYSECIRPTDGRPFVDSSGGSLVARPLVRDGCESLGSAPSWTGNANTCIPVDSQPHDIGNHNSTTSTYNPPLPTASLGEEWTQRALGEHASIASFSAFSIALMTNAAPVALVQDALTAGLDEVRHARTSFEIASKLLGREVVPGALPESKHEFGRDLTQLALAVAREGCVDETLSAIAAAMESKELSHAIEHGLHYIEKYAGLDEPTATWIRDELNTIAMEESSHSALAWRTLFWVCRVDSEACNVVNSKVLDESQLELRFNYRFASSFEDKPESLSEMRREWRKVYGALLANVRLDESQLEGDYLLCSEADKRKEMDDGNAILPKLTDNVLRGVLCEASPASPGVRL</sequence>
<name>A0ABD3QD36_9STRA</name>
<protein>
    <submittedName>
        <fullName evidence="2">Uncharacterized protein</fullName>
    </submittedName>
</protein>
<dbReference type="EMBL" id="JABMIG020000047">
    <property type="protein sequence ID" value="KAL3798282.1"/>
    <property type="molecule type" value="Genomic_DNA"/>
</dbReference>
<evidence type="ECO:0000256" key="1">
    <source>
        <dbReference type="SAM" id="MobiDB-lite"/>
    </source>
</evidence>
<proteinExistence type="predicted"/>
<dbReference type="AlphaFoldDB" id="A0ABD3QD36"/>